<keyword evidence="6 7" id="KW-0067">ATP-binding</keyword>
<evidence type="ECO:0000256" key="2">
    <source>
        <dbReference type="ARBA" id="ARBA00004752"/>
    </source>
</evidence>
<dbReference type="SUPFAM" id="SSF53244">
    <property type="entry name" value="MurD-like peptide ligases, peptide-binding domain"/>
    <property type="match status" value="1"/>
</dbReference>
<comment type="similarity">
    <text evidence="7">Belongs to the MurCDEF family.</text>
</comment>
<dbReference type="GO" id="GO:0008764">
    <property type="term" value="F:UDP-N-acetylmuramoylalanine-D-glutamate ligase activity"/>
    <property type="evidence" value="ECO:0007669"/>
    <property type="project" value="UniProtKB-UniRule"/>
</dbReference>
<keyword evidence="12" id="KW-1185">Reference proteome</keyword>
<dbReference type="InterPro" id="IPR004101">
    <property type="entry name" value="Mur_ligase_C"/>
</dbReference>
<feature type="binding site" evidence="7">
    <location>
        <begin position="124"/>
        <end position="130"/>
    </location>
    <ligand>
        <name>ATP</name>
        <dbReference type="ChEBI" id="CHEBI:30616"/>
    </ligand>
</feature>
<keyword evidence="3 7" id="KW-0963">Cytoplasm</keyword>
<evidence type="ECO:0000256" key="3">
    <source>
        <dbReference type="ARBA" id="ARBA00022490"/>
    </source>
</evidence>
<feature type="domain" description="Mur ligase C-terminal" evidence="9">
    <location>
        <begin position="320"/>
        <end position="431"/>
    </location>
</feature>
<evidence type="ECO:0000256" key="6">
    <source>
        <dbReference type="ARBA" id="ARBA00022840"/>
    </source>
</evidence>
<keyword evidence="4 7" id="KW-0436">Ligase</keyword>
<dbReference type="UniPathway" id="UPA00219"/>
<comment type="function">
    <text evidence="7 8">Cell wall formation. Catalyzes the addition of glutamate to the nucleotide precursor UDP-N-acetylmuramoyl-L-alanine (UMA).</text>
</comment>
<accession>A0A8J3EAH6</accession>
<protein>
    <recommendedName>
        <fullName evidence="7 8">UDP-N-acetylmuramoylalanine--D-glutamate ligase</fullName>
        <ecNumber evidence="7 8">6.3.2.9</ecNumber>
    </recommendedName>
    <alternativeName>
        <fullName evidence="7">D-glutamic acid-adding enzyme</fullName>
    </alternativeName>
    <alternativeName>
        <fullName evidence="7">UDP-N-acetylmuramoyl-L-alanyl-D-glutamate synthetase</fullName>
    </alternativeName>
</protein>
<evidence type="ECO:0000259" key="10">
    <source>
        <dbReference type="Pfam" id="PF08245"/>
    </source>
</evidence>
<dbReference type="GO" id="GO:0008360">
    <property type="term" value="P:regulation of cell shape"/>
    <property type="evidence" value="ECO:0007669"/>
    <property type="project" value="UniProtKB-KW"/>
</dbReference>
<evidence type="ECO:0000256" key="5">
    <source>
        <dbReference type="ARBA" id="ARBA00022741"/>
    </source>
</evidence>
<keyword evidence="7 8" id="KW-0573">Peptidoglycan synthesis</keyword>
<dbReference type="SUPFAM" id="SSF51984">
    <property type="entry name" value="MurCD N-terminal domain"/>
    <property type="match status" value="1"/>
</dbReference>
<dbReference type="EC" id="6.3.2.9" evidence="7 8"/>
<name>A0A8J3EAH6_9PROT</name>
<dbReference type="InterPro" id="IPR005762">
    <property type="entry name" value="MurD"/>
</dbReference>
<evidence type="ECO:0000256" key="8">
    <source>
        <dbReference type="RuleBase" id="RU003664"/>
    </source>
</evidence>
<dbReference type="GO" id="GO:0005524">
    <property type="term" value="F:ATP binding"/>
    <property type="evidence" value="ECO:0007669"/>
    <property type="project" value="UniProtKB-UniRule"/>
</dbReference>
<dbReference type="Gene3D" id="3.40.50.720">
    <property type="entry name" value="NAD(P)-binding Rossmann-like Domain"/>
    <property type="match status" value="1"/>
</dbReference>
<dbReference type="Pfam" id="PF08245">
    <property type="entry name" value="Mur_ligase_M"/>
    <property type="match status" value="1"/>
</dbReference>
<keyword evidence="7 8" id="KW-0132">Cell division</keyword>
<dbReference type="GO" id="GO:0071555">
    <property type="term" value="P:cell wall organization"/>
    <property type="evidence" value="ECO:0007669"/>
    <property type="project" value="UniProtKB-KW"/>
</dbReference>
<evidence type="ECO:0000256" key="4">
    <source>
        <dbReference type="ARBA" id="ARBA00022598"/>
    </source>
</evidence>
<comment type="catalytic activity">
    <reaction evidence="7 8">
        <text>UDP-N-acetyl-alpha-D-muramoyl-L-alanine + D-glutamate + ATP = UDP-N-acetyl-alpha-D-muramoyl-L-alanyl-D-glutamate + ADP + phosphate + H(+)</text>
        <dbReference type="Rhea" id="RHEA:16429"/>
        <dbReference type="ChEBI" id="CHEBI:15378"/>
        <dbReference type="ChEBI" id="CHEBI:29986"/>
        <dbReference type="ChEBI" id="CHEBI:30616"/>
        <dbReference type="ChEBI" id="CHEBI:43474"/>
        <dbReference type="ChEBI" id="CHEBI:83898"/>
        <dbReference type="ChEBI" id="CHEBI:83900"/>
        <dbReference type="ChEBI" id="CHEBI:456216"/>
        <dbReference type="EC" id="6.3.2.9"/>
    </reaction>
</comment>
<dbReference type="Gene3D" id="3.40.1190.10">
    <property type="entry name" value="Mur-like, catalytic domain"/>
    <property type="match status" value="1"/>
</dbReference>
<feature type="domain" description="Mur ligase central" evidence="10">
    <location>
        <begin position="122"/>
        <end position="298"/>
    </location>
</feature>
<dbReference type="GO" id="GO:0051301">
    <property type="term" value="P:cell division"/>
    <property type="evidence" value="ECO:0007669"/>
    <property type="project" value="UniProtKB-KW"/>
</dbReference>
<dbReference type="RefSeq" id="WP_188897346.1">
    <property type="nucleotide sequence ID" value="NZ_BMKS01000001.1"/>
</dbReference>
<comment type="pathway">
    <text evidence="2 7 8">Cell wall biogenesis; peptidoglycan biosynthesis.</text>
</comment>
<keyword evidence="7 8" id="KW-0131">Cell cycle</keyword>
<dbReference type="EMBL" id="BMKS01000001">
    <property type="protein sequence ID" value="GGG16471.1"/>
    <property type="molecule type" value="Genomic_DNA"/>
</dbReference>
<organism evidence="11 12">
    <name type="scientific">Caldovatus sediminis</name>
    <dbReference type="NCBI Taxonomy" id="2041189"/>
    <lineage>
        <taxon>Bacteria</taxon>
        <taxon>Pseudomonadati</taxon>
        <taxon>Pseudomonadota</taxon>
        <taxon>Alphaproteobacteria</taxon>
        <taxon>Acetobacterales</taxon>
        <taxon>Roseomonadaceae</taxon>
        <taxon>Caldovatus</taxon>
    </lineage>
</organism>
<evidence type="ECO:0000259" key="9">
    <source>
        <dbReference type="Pfam" id="PF02875"/>
    </source>
</evidence>
<evidence type="ECO:0000256" key="1">
    <source>
        <dbReference type="ARBA" id="ARBA00004496"/>
    </source>
</evidence>
<keyword evidence="7 8" id="KW-0133">Cell shape</keyword>
<keyword evidence="7 8" id="KW-0961">Cell wall biogenesis/degradation</keyword>
<dbReference type="HAMAP" id="MF_00639">
    <property type="entry name" value="MurD"/>
    <property type="match status" value="1"/>
</dbReference>
<dbReference type="InterPro" id="IPR036565">
    <property type="entry name" value="Mur-like_cat_sf"/>
</dbReference>
<evidence type="ECO:0000313" key="11">
    <source>
        <dbReference type="EMBL" id="GGG16471.1"/>
    </source>
</evidence>
<dbReference type="GO" id="GO:0009252">
    <property type="term" value="P:peptidoglycan biosynthetic process"/>
    <property type="evidence" value="ECO:0007669"/>
    <property type="project" value="UniProtKB-UniRule"/>
</dbReference>
<dbReference type="NCBIfam" id="TIGR01087">
    <property type="entry name" value="murD"/>
    <property type="match status" value="1"/>
</dbReference>
<dbReference type="GO" id="GO:0005737">
    <property type="term" value="C:cytoplasm"/>
    <property type="evidence" value="ECO:0007669"/>
    <property type="project" value="UniProtKB-SubCell"/>
</dbReference>
<sequence>MSGAAPSLTPFAGRRIAVMGLGRAGLPAAERLAAWGAEVACWDDRPEARAAAEAAGLPVRDLAAGAFRFDALLLSPGIPHRLPAPHPVATRAAEARVPVLCDVEFLFAAVRAAGSGARFLGVTGTNGKSTTTALAHHLLRGAGLAAEAGGNLGPAALSLNMLGDEGVYVLEMSSYMLERIAAVRFNIAVMLNLSPDHLDRHGDMAGYAAAKARIFARQTPQDVAVLGMDDAPSRAMAAGIAARLVPVSGVAAQPAGGIWAEGERVLRDGEGPILDLREAPALPGAHNAQNAAAACAAAFALGVPREAAAAGLASFPGLPHRQERVAEIGGVLFVNDSKATNADSAARALASYERVVWIAGGTGKAGGIAALAPLFPRVAKALLIGRDAPEFARTLAAHGVAHEIAGTLEAAVPAAAAAARAGAAPVVLLSPAAASWDQFGGFDQRGNRFRALVQALARVEGRAA</sequence>
<dbReference type="InterPro" id="IPR036615">
    <property type="entry name" value="Mur_ligase_C_dom_sf"/>
</dbReference>
<reference evidence="11 12" key="1">
    <citation type="journal article" date="2014" name="Int. J. Syst. Evol. Microbiol.">
        <title>Complete genome sequence of Corynebacterium casei LMG S-19264T (=DSM 44701T), isolated from a smear-ripened cheese.</title>
        <authorList>
            <consortium name="US DOE Joint Genome Institute (JGI-PGF)"/>
            <person name="Walter F."/>
            <person name="Albersmeier A."/>
            <person name="Kalinowski J."/>
            <person name="Ruckert C."/>
        </authorList>
    </citation>
    <scope>NUCLEOTIDE SEQUENCE [LARGE SCALE GENOMIC DNA]</scope>
    <source>
        <strain evidence="11 12">CGMCC 1.16330</strain>
    </source>
</reference>
<evidence type="ECO:0000313" key="12">
    <source>
        <dbReference type="Proteomes" id="UP000597507"/>
    </source>
</evidence>
<dbReference type="InterPro" id="IPR013221">
    <property type="entry name" value="Mur_ligase_cen"/>
</dbReference>
<dbReference type="Pfam" id="PF02875">
    <property type="entry name" value="Mur_ligase_C"/>
    <property type="match status" value="1"/>
</dbReference>
<keyword evidence="5 7" id="KW-0547">Nucleotide-binding</keyword>
<proteinExistence type="inferred from homology"/>
<evidence type="ECO:0000256" key="7">
    <source>
        <dbReference type="HAMAP-Rule" id="MF_00639"/>
    </source>
</evidence>
<dbReference type="SUPFAM" id="SSF53623">
    <property type="entry name" value="MurD-like peptide ligases, catalytic domain"/>
    <property type="match status" value="1"/>
</dbReference>
<comment type="subcellular location">
    <subcellularLocation>
        <location evidence="1 7 8">Cytoplasm</location>
    </subcellularLocation>
</comment>
<dbReference type="PANTHER" id="PTHR43692:SF1">
    <property type="entry name" value="UDP-N-ACETYLMURAMOYLALANINE--D-GLUTAMATE LIGASE"/>
    <property type="match status" value="1"/>
</dbReference>
<dbReference type="AlphaFoldDB" id="A0A8J3EAH6"/>
<dbReference type="Gene3D" id="3.90.190.20">
    <property type="entry name" value="Mur ligase, C-terminal domain"/>
    <property type="match status" value="1"/>
</dbReference>
<comment type="caution">
    <text evidence="11">The sequence shown here is derived from an EMBL/GenBank/DDBJ whole genome shotgun (WGS) entry which is preliminary data.</text>
</comment>
<gene>
    <name evidence="7 11" type="primary">murD</name>
    <name evidence="11" type="ORF">GCM10010964_00980</name>
</gene>
<dbReference type="PANTHER" id="PTHR43692">
    <property type="entry name" value="UDP-N-ACETYLMURAMOYLALANINE--D-GLUTAMATE LIGASE"/>
    <property type="match status" value="1"/>
</dbReference>
<dbReference type="Proteomes" id="UP000597507">
    <property type="component" value="Unassembled WGS sequence"/>
</dbReference>